<keyword evidence="2" id="KW-1185">Reference proteome</keyword>
<proteinExistence type="predicted"/>
<organism evidence="1 2">
    <name type="scientific">Quercus suber</name>
    <name type="common">Cork oak</name>
    <dbReference type="NCBI Taxonomy" id="58331"/>
    <lineage>
        <taxon>Eukaryota</taxon>
        <taxon>Viridiplantae</taxon>
        <taxon>Streptophyta</taxon>
        <taxon>Embryophyta</taxon>
        <taxon>Tracheophyta</taxon>
        <taxon>Spermatophyta</taxon>
        <taxon>Magnoliopsida</taxon>
        <taxon>eudicotyledons</taxon>
        <taxon>Gunneridae</taxon>
        <taxon>Pentapetalae</taxon>
        <taxon>rosids</taxon>
        <taxon>fabids</taxon>
        <taxon>Fagales</taxon>
        <taxon>Fagaceae</taxon>
        <taxon>Quercus</taxon>
    </lineage>
</organism>
<dbReference type="EMBL" id="PKMF04000471">
    <property type="protein sequence ID" value="KAK7829841.1"/>
    <property type="molecule type" value="Genomic_DNA"/>
</dbReference>
<evidence type="ECO:0000313" key="1">
    <source>
        <dbReference type="EMBL" id="KAK7829841.1"/>
    </source>
</evidence>
<reference evidence="1 2" key="1">
    <citation type="journal article" date="2018" name="Sci. Data">
        <title>The draft genome sequence of cork oak.</title>
        <authorList>
            <person name="Ramos A.M."/>
            <person name="Usie A."/>
            <person name="Barbosa P."/>
            <person name="Barros P.M."/>
            <person name="Capote T."/>
            <person name="Chaves I."/>
            <person name="Simoes F."/>
            <person name="Abreu I."/>
            <person name="Carrasquinho I."/>
            <person name="Faro C."/>
            <person name="Guimaraes J.B."/>
            <person name="Mendonca D."/>
            <person name="Nobrega F."/>
            <person name="Rodrigues L."/>
            <person name="Saibo N.J.M."/>
            <person name="Varela M.C."/>
            <person name="Egas C."/>
            <person name="Matos J."/>
            <person name="Miguel C.M."/>
            <person name="Oliveira M.M."/>
            <person name="Ricardo C.P."/>
            <person name="Goncalves S."/>
        </authorList>
    </citation>
    <scope>NUCLEOTIDE SEQUENCE [LARGE SCALE GENOMIC DNA]</scope>
    <source>
        <strain evidence="2">cv. HL8</strain>
    </source>
</reference>
<dbReference type="PANTHER" id="PTHR33735">
    <property type="entry name" value="EXPRESSED PROTEIN"/>
    <property type="match status" value="1"/>
</dbReference>
<dbReference type="AlphaFoldDB" id="A0AAW0JUE2"/>
<comment type="caution">
    <text evidence="1">The sequence shown here is derived from an EMBL/GenBank/DDBJ whole genome shotgun (WGS) entry which is preliminary data.</text>
</comment>
<sequence>MSRTGSGHSCKLRSILETIHRDKSCSSYISQGHRPVFSVNKLGNGYGMNEGSKFFSINSKTWKKHDANTVNQEKGKVQPPAPTPPKFNLPSWSCSGYISQGHRPVFSVNKLGNGYGMNEGSKFFSINSKTWKKHDANTVNQEKGKVQPPAPTPPKFNLPSWAKWILGSSFAFSLPLWNWKQDWRTPQRIEGEAEIVAKEVEIVAEVVEKVGTAAEKVSAKAADKLPENGNLKKAALLVERISKEVVHDAQLTEDFIHKVDTLKEDVETLVEPVIDHIAKQESKAK</sequence>
<accession>A0AAW0JUE2</accession>
<protein>
    <submittedName>
        <fullName evidence="1">Uncharacterized protein</fullName>
    </submittedName>
</protein>
<evidence type="ECO:0000313" key="2">
    <source>
        <dbReference type="Proteomes" id="UP000237347"/>
    </source>
</evidence>
<dbReference type="Proteomes" id="UP000237347">
    <property type="component" value="Unassembled WGS sequence"/>
</dbReference>
<dbReference type="PANTHER" id="PTHR33735:SF10">
    <property type="entry name" value="EXPRESSED PROTEIN"/>
    <property type="match status" value="1"/>
</dbReference>
<gene>
    <name evidence="1" type="ORF">CFP56_028625</name>
</gene>
<name>A0AAW0JUE2_QUESU</name>